<name>A0A1F6CCN1_9BACT</name>
<reference evidence="1 2" key="1">
    <citation type="journal article" date="2016" name="Nat. Commun.">
        <title>Thousands of microbial genomes shed light on interconnected biogeochemical processes in an aquifer system.</title>
        <authorList>
            <person name="Anantharaman K."/>
            <person name="Brown C.T."/>
            <person name="Hug L.A."/>
            <person name="Sharon I."/>
            <person name="Castelle C.J."/>
            <person name="Probst A.J."/>
            <person name="Thomas B.C."/>
            <person name="Singh A."/>
            <person name="Wilkins M.J."/>
            <person name="Karaoz U."/>
            <person name="Brodie E.L."/>
            <person name="Williams K.H."/>
            <person name="Hubbard S.S."/>
            <person name="Banfield J.F."/>
        </authorList>
    </citation>
    <scope>NUCLEOTIDE SEQUENCE [LARGE SCALE GENOMIC DNA]</scope>
</reference>
<dbReference type="EMBL" id="MFKQ01000033">
    <property type="protein sequence ID" value="OGG47005.1"/>
    <property type="molecule type" value="Genomic_DNA"/>
</dbReference>
<evidence type="ECO:0000313" key="1">
    <source>
        <dbReference type="EMBL" id="OGG47005.1"/>
    </source>
</evidence>
<sequence>MGVDKGAYQQEQSSILRTALPAINTAMRLSTRWRGRPLYPTRLPKLVHSPRNKQRARIHKDASAVSLPIKRERASVPAVFAQKKKKTQKRYLWGAKQWYPHKYN</sequence>
<gene>
    <name evidence="1" type="ORF">A2671_00475</name>
</gene>
<dbReference type="Proteomes" id="UP000178344">
    <property type="component" value="Unassembled WGS sequence"/>
</dbReference>
<evidence type="ECO:0000313" key="2">
    <source>
        <dbReference type="Proteomes" id="UP000178344"/>
    </source>
</evidence>
<protein>
    <submittedName>
        <fullName evidence="1">Uncharacterized protein</fullName>
    </submittedName>
</protein>
<organism evidence="1 2">
    <name type="scientific">Candidatus Kaiserbacteria bacterium RIFCSPHIGHO2_01_FULL_49_13</name>
    <dbReference type="NCBI Taxonomy" id="1798477"/>
    <lineage>
        <taxon>Bacteria</taxon>
        <taxon>Candidatus Kaiseribacteriota</taxon>
    </lineage>
</organism>
<dbReference type="AlphaFoldDB" id="A0A1F6CCN1"/>
<comment type="caution">
    <text evidence="1">The sequence shown here is derived from an EMBL/GenBank/DDBJ whole genome shotgun (WGS) entry which is preliminary data.</text>
</comment>
<accession>A0A1F6CCN1</accession>
<proteinExistence type="predicted"/>